<sequence length="101" mass="11101">MESEVSTQTIEVGKDSPQAHQSTQGFRIRKLVEGSELFPQFSLYTYRRIRLATHAAAGTIAGKTLTVNDMALSLLVCHRPIEPVLIVLSVVNNLAPDAHLM</sequence>
<accession>A0A7R8YL97</accession>
<reference evidence="2 3" key="1">
    <citation type="submission" date="2020-11" db="EMBL/GenBank/DDBJ databases">
        <authorList>
            <person name="Wallbank WR R."/>
            <person name="Pardo Diaz C."/>
            <person name="Kozak K."/>
            <person name="Martin S."/>
            <person name="Jiggins C."/>
            <person name="Moest M."/>
            <person name="Warren A I."/>
            <person name="Generalovic N T."/>
            <person name="Byers J.R.P. K."/>
            <person name="Montejo-Kovacevich G."/>
            <person name="Yen C E."/>
        </authorList>
    </citation>
    <scope>NUCLEOTIDE SEQUENCE [LARGE SCALE GENOMIC DNA]</scope>
</reference>
<gene>
    <name evidence="2" type="ORF">HERILL_LOCUS683</name>
</gene>
<evidence type="ECO:0000313" key="2">
    <source>
        <dbReference type="EMBL" id="CAD7077325.1"/>
    </source>
</evidence>
<proteinExistence type="predicted"/>
<feature type="compositionally biased region" description="Polar residues" evidence="1">
    <location>
        <begin position="1"/>
        <end position="10"/>
    </location>
</feature>
<dbReference type="InParanoid" id="A0A7R8YL97"/>
<dbReference type="Proteomes" id="UP000594454">
    <property type="component" value="Chromosome 1"/>
</dbReference>
<protein>
    <submittedName>
        <fullName evidence="2">Uncharacterized protein</fullName>
    </submittedName>
</protein>
<dbReference type="EMBL" id="LR899009">
    <property type="protein sequence ID" value="CAD7077325.1"/>
    <property type="molecule type" value="Genomic_DNA"/>
</dbReference>
<dbReference type="AlphaFoldDB" id="A0A7R8YL97"/>
<name>A0A7R8YL97_HERIL</name>
<organism evidence="2 3">
    <name type="scientific">Hermetia illucens</name>
    <name type="common">Black soldier fly</name>
    <dbReference type="NCBI Taxonomy" id="343691"/>
    <lineage>
        <taxon>Eukaryota</taxon>
        <taxon>Metazoa</taxon>
        <taxon>Ecdysozoa</taxon>
        <taxon>Arthropoda</taxon>
        <taxon>Hexapoda</taxon>
        <taxon>Insecta</taxon>
        <taxon>Pterygota</taxon>
        <taxon>Neoptera</taxon>
        <taxon>Endopterygota</taxon>
        <taxon>Diptera</taxon>
        <taxon>Brachycera</taxon>
        <taxon>Stratiomyomorpha</taxon>
        <taxon>Stratiomyidae</taxon>
        <taxon>Hermetiinae</taxon>
        <taxon>Hermetia</taxon>
    </lineage>
</organism>
<feature type="region of interest" description="Disordered" evidence="1">
    <location>
        <begin position="1"/>
        <end position="22"/>
    </location>
</feature>
<evidence type="ECO:0000313" key="3">
    <source>
        <dbReference type="Proteomes" id="UP000594454"/>
    </source>
</evidence>
<evidence type="ECO:0000256" key="1">
    <source>
        <dbReference type="SAM" id="MobiDB-lite"/>
    </source>
</evidence>
<keyword evidence="3" id="KW-1185">Reference proteome</keyword>